<gene>
    <name evidence="1" type="ORF">OEA41_007758</name>
</gene>
<evidence type="ECO:0000313" key="1">
    <source>
        <dbReference type="EMBL" id="KAK3176435.1"/>
    </source>
</evidence>
<accession>A0AAD9ZE52</accession>
<sequence length="217" mass="24922">MDCPLARIPLDIRQMIFKLLFDNRTIHTWSEKVRSELEITNPEVALGVREPVTDERGPLSYAVCDTDLLSPESYWVYRQRALVYSNSDAERTCTVRDNKYTRARKGESLQPEEIKNEEADDSTFVDLALLTAMKEETSCTRPIHSQINDHISFANFFDIELGYGVQDRRDFSKDSTTTENEMVYLDYVPNSKSGVQSVTTRRSAIKKMQLFAIISDS</sequence>
<dbReference type="Proteomes" id="UP001276659">
    <property type="component" value="Unassembled WGS sequence"/>
</dbReference>
<evidence type="ECO:0000313" key="2">
    <source>
        <dbReference type="Proteomes" id="UP001276659"/>
    </source>
</evidence>
<name>A0AAD9ZE52_9LECA</name>
<protein>
    <submittedName>
        <fullName evidence="1">Uncharacterized protein</fullName>
    </submittedName>
</protein>
<comment type="caution">
    <text evidence="1">The sequence shown here is derived from an EMBL/GenBank/DDBJ whole genome shotgun (WGS) entry which is preliminary data.</text>
</comment>
<proteinExistence type="predicted"/>
<dbReference type="AlphaFoldDB" id="A0AAD9ZE52"/>
<keyword evidence="2" id="KW-1185">Reference proteome</keyword>
<reference evidence="1" key="1">
    <citation type="submission" date="2022-11" db="EMBL/GenBank/DDBJ databases">
        <title>Chromosomal genome sequence assembly and mating type (MAT) locus characterization of the leprose asexual lichenized fungus Lepraria neglecta (Nyl.) Erichsen.</title>
        <authorList>
            <person name="Allen J.L."/>
            <person name="Pfeffer B."/>
        </authorList>
    </citation>
    <scope>NUCLEOTIDE SEQUENCE</scope>
    <source>
        <strain evidence="1">Allen 5258</strain>
    </source>
</reference>
<dbReference type="EMBL" id="JASNWA010000004">
    <property type="protein sequence ID" value="KAK3176435.1"/>
    <property type="molecule type" value="Genomic_DNA"/>
</dbReference>
<organism evidence="1 2">
    <name type="scientific">Lepraria neglecta</name>
    <dbReference type="NCBI Taxonomy" id="209136"/>
    <lineage>
        <taxon>Eukaryota</taxon>
        <taxon>Fungi</taxon>
        <taxon>Dikarya</taxon>
        <taxon>Ascomycota</taxon>
        <taxon>Pezizomycotina</taxon>
        <taxon>Lecanoromycetes</taxon>
        <taxon>OSLEUM clade</taxon>
        <taxon>Lecanoromycetidae</taxon>
        <taxon>Lecanorales</taxon>
        <taxon>Lecanorineae</taxon>
        <taxon>Stereocaulaceae</taxon>
        <taxon>Lepraria</taxon>
    </lineage>
</organism>